<dbReference type="HOGENOM" id="CLU_091705_7_2_4"/>
<dbReference type="AlphaFoldDB" id="A0A0B6RH37"/>
<sequence length="190" mass="20599">MRHVSPASRLPAAAPARRPAPGPARRAGAARGGRRAAAGFTLIELLVTLAILGVLASMTVPVAQVMRQREREQELREALHQIRGAIDAYKTASKDGRVPSDNGASGYPPTLNVLVDGVKDQNDPKGAKIYFLRRLPRDPMSNDPQLDAADTWGKRAYASEPEDPQEGDDVYDVYSTSKAVGLNGIPYRNW</sequence>
<keyword evidence="5" id="KW-1185">Reference proteome</keyword>
<evidence type="ECO:0000256" key="3">
    <source>
        <dbReference type="SAM" id="Phobius"/>
    </source>
</evidence>
<dbReference type="NCBIfam" id="TIGR02532">
    <property type="entry name" value="IV_pilin_GFxxxE"/>
    <property type="match status" value="1"/>
</dbReference>
<name>A0A0B6RH37_BURPL</name>
<feature type="compositionally biased region" description="Acidic residues" evidence="2">
    <location>
        <begin position="160"/>
        <end position="170"/>
    </location>
</feature>
<proteinExistence type="predicted"/>
<protein>
    <submittedName>
        <fullName evidence="4">Putative GspG-like protein</fullName>
    </submittedName>
</protein>
<feature type="region of interest" description="Disordered" evidence="2">
    <location>
        <begin position="1"/>
        <end position="31"/>
    </location>
</feature>
<dbReference type="GO" id="GO:0015628">
    <property type="term" value="P:protein secretion by the type II secretion system"/>
    <property type="evidence" value="ECO:0007669"/>
    <property type="project" value="InterPro"/>
</dbReference>
<dbReference type="Gene3D" id="3.30.700.10">
    <property type="entry name" value="Glycoprotein, Type 4 Pilin"/>
    <property type="match status" value="1"/>
</dbReference>
<dbReference type="EMBL" id="CP002580">
    <property type="protein sequence ID" value="AJK44677.1"/>
    <property type="molecule type" value="Genomic_DNA"/>
</dbReference>
<dbReference type="PRINTS" id="PR00813">
    <property type="entry name" value="BCTERIALGSPG"/>
</dbReference>
<dbReference type="PANTHER" id="PTHR30093">
    <property type="entry name" value="GENERAL SECRETION PATHWAY PROTEIN G"/>
    <property type="match status" value="1"/>
</dbReference>
<organism evidence="4 5">
    <name type="scientific">Burkholderia plantarii</name>
    <dbReference type="NCBI Taxonomy" id="41899"/>
    <lineage>
        <taxon>Bacteria</taxon>
        <taxon>Pseudomonadati</taxon>
        <taxon>Pseudomonadota</taxon>
        <taxon>Betaproteobacteria</taxon>
        <taxon>Burkholderiales</taxon>
        <taxon>Burkholderiaceae</taxon>
        <taxon>Burkholderia</taxon>
    </lineage>
</organism>
<dbReference type="InterPro" id="IPR045584">
    <property type="entry name" value="Pilin-like"/>
</dbReference>
<accession>A0A0B6RH37</accession>
<gene>
    <name evidence="4" type="ORF">BGL_1c01240</name>
</gene>
<feature type="compositionally biased region" description="Low complexity" evidence="2">
    <location>
        <begin position="11"/>
        <end position="31"/>
    </location>
</feature>
<feature type="region of interest" description="Disordered" evidence="2">
    <location>
        <begin position="140"/>
        <end position="170"/>
    </location>
</feature>
<dbReference type="PROSITE" id="PS00409">
    <property type="entry name" value="PROKAR_NTER_METHYL"/>
    <property type="match status" value="1"/>
</dbReference>
<feature type="transmembrane region" description="Helical" evidence="3">
    <location>
        <begin position="45"/>
        <end position="66"/>
    </location>
</feature>
<evidence type="ECO:0000313" key="4">
    <source>
        <dbReference type="EMBL" id="AJK44677.1"/>
    </source>
</evidence>
<dbReference type="KEGG" id="bgp:BGL_1c01240"/>
<evidence type="ECO:0000256" key="1">
    <source>
        <dbReference type="ARBA" id="ARBA00022481"/>
    </source>
</evidence>
<evidence type="ECO:0000313" key="5">
    <source>
        <dbReference type="Proteomes" id="UP000031838"/>
    </source>
</evidence>
<dbReference type="GO" id="GO:0015627">
    <property type="term" value="C:type II protein secretion system complex"/>
    <property type="evidence" value="ECO:0007669"/>
    <property type="project" value="InterPro"/>
</dbReference>
<evidence type="ECO:0000256" key="2">
    <source>
        <dbReference type="SAM" id="MobiDB-lite"/>
    </source>
</evidence>
<dbReference type="InterPro" id="IPR000983">
    <property type="entry name" value="Bac_GSPG_pilin"/>
</dbReference>
<keyword evidence="3" id="KW-0472">Membrane</keyword>
<reference evidence="4 5" key="2">
    <citation type="journal article" date="2016" name="Appl. Microbiol. Biotechnol.">
        <title>Mutations improving production and secretion of extracellular lipase by Burkholderia glumae PG1.</title>
        <authorList>
            <person name="Knapp A."/>
            <person name="Voget S."/>
            <person name="Gao R."/>
            <person name="Zaburannyi N."/>
            <person name="Krysciak D."/>
            <person name="Breuer M."/>
            <person name="Hauer B."/>
            <person name="Streit W.R."/>
            <person name="Muller R."/>
            <person name="Daniel R."/>
            <person name="Jaeger K.E."/>
        </authorList>
    </citation>
    <scope>NUCLEOTIDE SEQUENCE [LARGE SCALE GENOMIC DNA]</scope>
    <source>
        <strain evidence="4 5">PG1</strain>
    </source>
</reference>
<dbReference type="RefSeq" id="WP_080937045.1">
    <property type="nucleotide sequence ID" value="NZ_CP002580.1"/>
</dbReference>
<dbReference type="Pfam" id="PF07963">
    <property type="entry name" value="N_methyl"/>
    <property type="match status" value="1"/>
</dbReference>
<dbReference type="SUPFAM" id="SSF54523">
    <property type="entry name" value="Pili subunits"/>
    <property type="match status" value="1"/>
</dbReference>
<keyword evidence="1" id="KW-0488">Methylation</keyword>
<dbReference type="PANTHER" id="PTHR30093:SF47">
    <property type="entry name" value="TYPE IV PILUS NON-CORE MINOR PILIN PILE"/>
    <property type="match status" value="1"/>
</dbReference>
<dbReference type="Proteomes" id="UP000031838">
    <property type="component" value="Chromosome 1"/>
</dbReference>
<dbReference type="InterPro" id="IPR012902">
    <property type="entry name" value="N_methyl_site"/>
</dbReference>
<reference evidence="5" key="1">
    <citation type="submission" date="2011-03" db="EMBL/GenBank/DDBJ databases">
        <authorList>
            <person name="Voget S."/>
            <person name="Streit W.R."/>
            <person name="Jaeger K.E."/>
            <person name="Daniel R."/>
        </authorList>
    </citation>
    <scope>NUCLEOTIDE SEQUENCE [LARGE SCALE GENOMIC DNA]</scope>
    <source>
        <strain evidence="5">PG1</strain>
    </source>
</reference>
<keyword evidence="3" id="KW-1133">Transmembrane helix</keyword>
<keyword evidence="3" id="KW-0812">Transmembrane</keyword>